<protein>
    <recommendedName>
        <fullName evidence="4">DUF3108 domain-containing protein</fullName>
    </recommendedName>
</protein>
<dbReference type="OrthoDB" id="6007799at2"/>
<feature type="chain" id="PRO_5011675910" description="DUF3108 domain-containing protein" evidence="1">
    <location>
        <begin position="27"/>
        <end position="241"/>
    </location>
</feature>
<evidence type="ECO:0000313" key="2">
    <source>
        <dbReference type="EMBL" id="SFG41383.1"/>
    </source>
</evidence>
<reference evidence="3" key="1">
    <citation type="submission" date="2016-10" db="EMBL/GenBank/DDBJ databases">
        <authorList>
            <person name="Varghese N."/>
            <person name="Submissions S."/>
        </authorList>
    </citation>
    <scope>NUCLEOTIDE SEQUENCE [LARGE SCALE GENOMIC DNA]</scope>
    <source>
        <strain evidence="3">CGMCC 1.10971</strain>
    </source>
</reference>
<evidence type="ECO:0008006" key="4">
    <source>
        <dbReference type="Google" id="ProtNLM"/>
    </source>
</evidence>
<sequence>MPSFFQGLMRQGAATSALLLSLTAHAGATPPITSFKAIYTSEWDAGIALKGEVERSLTQTADGQWLFRTYASAMIASLEEKSTVTFNQSQVVPQNYHYKKLVLGKKKEVKLAFDWSAMSVNNDVDDKPWKMDISESTQDKLSYQLQMRMDLKADKKGPLSYKVADGGRMKVYDFNIIGHEKIQSPMGEYDTIKVEMDRGPDASRETYIWYAPALDYMIVKLKQVEDDGKVYALQLKSMETF</sequence>
<name>A0A1I2RMR6_9GAMM</name>
<organism evidence="2 3">
    <name type="scientific">Neptunomonas qingdaonensis</name>
    <dbReference type="NCBI Taxonomy" id="1045558"/>
    <lineage>
        <taxon>Bacteria</taxon>
        <taxon>Pseudomonadati</taxon>
        <taxon>Pseudomonadota</taxon>
        <taxon>Gammaproteobacteria</taxon>
        <taxon>Oceanospirillales</taxon>
        <taxon>Oceanospirillaceae</taxon>
        <taxon>Neptunomonas</taxon>
    </lineage>
</organism>
<proteinExistence type="predicted"/>
<gene>
    <name evidence="2" type="ORF">SAMN05216175_106177</name>
</gene>
<dbReference type="Gene3D" id="2.40.360.20">
    <property type="match status" value="1"/>
</dbReference>
<dbReference type="EMBL" id="FOOU01000006">
    <property type="protein sequence ID" value="SFG41383.1"/>
    <property type="molecule type" value="Genomic_DNA"/>
</dbReference>
<evidence type="ECO:0000313" key="3">
    <source>
        <dbReference type="Proteomes" id="UP000198623"/>
    </source>
</evidence>
<accession>A0A1I2RMR6</accession>
<dbReference type="AlphaFoldDB" id="A0A1I2RMR6"/>
<dbReference type="InterPro" id="IPR021457">
    <property type="entry name" value="DUF3108"/>
</dbReference>
<dbReference type="Pfam" id="PF11306">
    <property type="entry name" value="DUF3108"/>
    <property type="match status" value="1"/>
</dbReference>
<keyword evidence="1" id="KW-0732">Signal</keyword>
<dbReference type="RefSeq" id="WP_090727937.1">
    <property type="nucleotide sequence ID" value="NZ_FOOU01000006.1"/>
</dbReference>
<keyword evidence="3" id="KW-1185">Reference proteome</keyword>
<dbReference type="STRING" id="1045558.SAMN05216175_106177"/>
<dbReference type="Proteomes" id="UP000198623">
    <property type="component" value="Unassembled WGS sequence"/>
</dbReference>
<evidence type="ECO:0000256" key="1">
    <source>
        <dbReference type="SAM" id="SignalP"/>
    </source>
</evidence>
<feature type="signal peptide" evidence="1">
    <location>
        <begin position="1"/>
        <end position="26"/>
    </location>
</feature>